<evidence type="ECO:0000313" key="2">
    <source>
        <dbReference type="EMBL" id="GJN02905.1"/>
    </source>
</evidence>
<name>A0AAV5CYP5_ELECO</name>
<sequence length="122" mass="13960">MVLTTIPIYLLLALDVPHWMIKAIDKCRGGFLWRGKSDARGGHCLIAWEKVTRPLNLGGMGIHNLEILGWALRLRWLWYHKVDLSKPWSHLPIQVPVRARVMFRISVITAVGDGCNSSFWTD</sequence>
<reference evidence="2" key="2">
    <citation type="submission" date="2021-12" db="EMBL/GenBank/DDBJ databases">
        <title>Resequencing data analysis of finger millet.</title>
        <authorList>
            <person name="Hatakeyama M."/>
            <person name="Aluri S."/>
            <person name="Balachadran M.T."/>
            <person name="Sivarajan S.R."/>
            <person name="Poveda L."/>
            <person name="Shimizu-Inatsugi R."/>
            <person name="Schlapbach R."/>
            <person name="Sreeman S.M."/>
            <person name="Shimizu K.K."/>
        </authorList>
    </citation>
    <scope>NUCLEOTIDE SEQUENCE</scope>
</reference>
<organism evidence="2 3">
    <name type="scientific">Eleusine coracana subsp. coracana</name>
    <dbReference type="NCBI Taxonomy" id="191504"/>
    <lineage>
        <taxon>Eukaryota</taxon>
        <taxon>Viridiplantae</taxon>
        <taxon>Streptophyta</taxon>
        <taxon>Embryophyta</taxon>
        <taxon>Tracheophyta</taxon>
        <taxon>Spermatophyta</taxon>
        <taxon>Magnoliopsida</taxon>
        <taxon>Liliopsida</taxon>
        <taxon>Poales</taxon>
        <taxon>Poaceae</taxon>
        <taxon>PACMAD clade</taxon>
        <taxon>Chloridoideae</taxon>
        <taxon>Cynodonteae</taxon>
        <taxon>Eleusininae</taxon>
        <taxon>Eleusine</taxon>
    </lineage>
</organism>
<evidence type="ECO:0000256" key="1">
    <source>
        <dbReference type="SAM" id="SignalP"/>
    </source>
</evidence>
<keyword evidence="1" id="KW-0732">Signal</keyword>
<accession>A0AAV5CYP5</accession>
<proteinExistence type="predicted"/>
<feature type="chain" id="PRO_5043652291" evidence="1">
    <location>
        <begin position="24"/>
        <end position="122"/>
    </location>
</feature>
<protein>
    <submittedName>
        <fullName evidence="2">Uncharacterized protein</fullName>
    </submittedName>
</protein>
<dbReference type="Proteomes" id="UP001054889">
    <property type="component" value="Unassembled WGS sequence"/>
</dbReference>
<dbReference type="EMBL" id="BQKI01000009">
    <property type="protein sequence ID" value="GJN02905.1"/>
    <property type="molecule type" value="Genomic_DNA"/>
</dbReference>
<keyword evidence="3" id="KW-1185">Reference proteome</keyword>
<dbReference type="AlphaFoldDB" id="A0AAV5CYP5"/>
<reference evidence="2" key="1">
    <citation type="journal article" date="2018" name="DNA Res.">
        <title>Multiple hybrid de novo genome assembly of finger millet, an orphan allotetraploid crop.</title>
        <authorList>
            <person name="Hatakeyama M."/>
            <person name="Aluri S."/>
            <person name="Balachadran M.T."/>
            <person name="Sivarajan S.R."/>
            <person name="Patrignani A."/>
            <person name="Gruter S."/>
            <person name="Poveda L."/>
            <person name="Shimizu-Inatsugi R."/>
            <person name="Baeten J."/>
            <person name="Francoijs K.J."/>
            <person name="Nataraja K.N."/>
            <person name="Reddy Y.A.N."/>
            <person name="Phadnis S."/>
            <person name="Ravikumar R.L."/>
            <person name="Schlapbach R."/>
            <person name="Sreeman S.M."/>
            <person name="Shimizu K.K."/>
        </authorList>
    </citation>
    <scope>NUCLEOTIDE SEQUENCE</scope>
</reference>
<gene>
    <name evidence="2" type="primary">ga20297</name>
    <name evidence="2" type="ORF">PR202_ga20297</name>
</gene>
<feature type="signal peptide" evidence="1">
    <location>
        <begin position="1"/>
        <end position="23"/>
    </location>
</feature>
<comment type="caution">
    <text evidence="2">The sequence shown here is derived from an EMBL/GenBank/DDBJ whole genome shotgun (WGS) entry which is preliminary data.</text>
</comment>
<evidence type="ECO:0000313" key="3">
    <source>
        <dbReference type="Proteomes" id="UP001054889"/>
    </source>
</evidence>